<evidence type="ECO:0000256" key="5">
    <source>
        <dbReference type="PROSITE-ProRule" id="PRU00302"/>
    </source>
</evidence>
<proteinExistence type="predicted"/>
<comment type="subcellular location">
    <subcellularLocation>
        <location evidence="1">Virion</location>
    </subcellularLocation>
</comment>
<dbReference type="Pfam" id="PF00084">
    <property type="entry name" value="Sushi"/>
    <property type="match status" value="2"/>
</dbReference>
<keyword evidence="4 5" id="KW-1015">Disulfide bond</keyword>
<accession>A0AAD8YTU3</accession>
<keyword evidence="8" id="KW-1185">Reference proteome</keyword>
<dbReference type="Gene3D" id="2.10.70.10">
    <property type="entry name" value="Complement Module, domain 1"/>
    <property type="match status" value="2"/>
</dbReference>
<feature type="non-terminal residue" evidence="7">
    <location>
        <position position="1"/>
    </location>
</feature>
<evidence type="ECO:0000313" key="8">
    <source>
        <dbReference type="Proteomes" id="UP001239994"/>
    </source>
</evidence>
<comment type="caution">
    <text evidence="7">The sequence shown here is derived from an EMBL/GenBank/DDBJ whole genome shotgun (WGS) entry which is preliminary data.</text>
</comment>
<dbReference type="PANTHER" id="PTHR45785:SF2">
    <property type="entry name" value="COMPLEMENT FACTOR H-RELATED"/>
    <property type="match status" value="1"/>
</dbReference>
<reference evidence="7" key="1">
    <citation type="submission" date="2023-03" db="EMBL/GenBank/DDBJ databases">
        <title>Electrophorus voltai genome.</title>
        <authorList>
            <person name="Bian C."/>
        </authorList>
    </citation>
    <scope>NUCLEOTIDE SEQUENCE</scope>
    <source>
        <strain evidence="7">CB-2022</strain>
        <tissue evidence="7">Muscle</tissue>
    </source>
</reference>
<evidence type="ECO:0000259" key="6">
    <source>
        <dbReference type="PROSITE" id="PS50923"/>
    </source>
</evidence>
<feature type="disulfide bond" evidence="5">
    <location>
        <begin position="5"/>
        <end position="48"/>
    </location>
</feature>
<name>A0AAD8YTU3_9TELE</name>
<dbReference type="InterPro" id="IPR051503">
    <property type="entry name" value="ComplSys_Reg/VirEntry_Med"/>
</dbReference>
<feature type="domain" description="Sushi" evidence="6">
    <location>
        <begin position="3"/>
        <end position="61"/>
    </location>
</feature>
<comment type="caution">
    <text evidence="5">Lacks conserved residue(s) required for the propagation of feature annotation.</text>
</comment>
<feature type="non-terminal residue" evidence="7">
    <location>
        <position position="161"/>
    </location>
</feature>
<dbReference type="InterPro" id="IPR000436">
    <property type="entry name" value="Sushi_SCR_CCP_dom"/>
</dbReference>
<evidence type="ECO:0000256" key="2">
    <source>
        <dbReference type="ARBA" id="ARBA00022659"/>
    </source>
</evidence>
<evidence type="ECO:0000256" key="4">
    <source>
        <dbReference type="ARBA" id="ARBA00023157"/>
    </source>
</evidence>
<gene>
    <name evidence="7" type="ORF">P4O66_017196</name>
</gene>
<dbReference type="Proteomes" id="UP001239994">
    <property type="component" value="Unassembled WGS sequence"/>
</dbReference>
<dbReference type="EMBL" id="JAROKS010000024">
    <property type="protein sequence ID" value="KAK1786802.1"/>
    <property type="molecule type" value="Genomic_DNA"/>
</dbReference>
<evidence type="ECO:0000256" key="1">
    <source>
        <dbReference type="ARBA" id="ARBA00004328"/>
    </source>
</evidence>
<dbReference type="PANTHER" id="PTHR45785">
    <property type="entry name" value="COMPLEMENT FACTOR H-RELATED"/>
    <property type="match status" value="1"/>
</dbReference>
<evidence type="ECO:0000313" key="7">
    <source>
        <dbReference type="EMBL" id="KAK1786802.1"/>
    </source>
</evidence>
<protein>
    <recommendedName>
        <fullName evidence="6">Sushi domain-containing protein</fullName>
    </recommendedName>
</protein>
<dbReference type="PROSITE" id="PS50923">
    <property type="entry name" value="SUSHI"/>
    <property type="match status" value="1"/>
</dbReference>
<sequence length="161" mass="18727">KAYVCDPPPRVDNALILEPYQDVFEHNQRVTYACKNGYKMVGHAYSYCEYGRWRDQCRCVRLCGTYPAIENGDVFEVQDGRALTVQCAMLYKLDGPKSIMCVNEEWTTLPVCKAPCKLDQTLFYYQQAEYISHGDQMNGRCTNYWNYMYVICNNGRALYRG</sequence>
<dbReference type="SUPFAM" id="SSF57535">
    <property type="entry name" value="Complement control module/SCR domain"/>
    <property type="match status" value="2"/>
</dbReference>
<organism evidence="7 8">
    <name type="scientific">Electrophorus voltai</name>
    <dbReference type="NCBI Taxonomy" id="2609070"/>
    <lineage>
        <taxon>Eukaryota</taxon>
        <taxon>Metazoa</taxon>
        <taxon>Chordata</taxon>
        <taxon>Craniata</taxon>
        <taxon>Vertebrata</taxon>
        <taxon>Euteleostomi</taxon>
        <taxon>Actinopterygii</taxon>
        <taxon>Neopterygii</taxon>
        <taxon>Teleostei</taxon>
        <taxon>Ostariophysi</taxon>
        <taxon>Gymnotiformes</taxon>
        <taxon>Gymnotoidei</taxon>
        <taxon>Gymnotidae</taxon>
        <taxon>Electrophorus</taxon>
    </lineage>
</organism>
<dbReference type="SMART" id="SM00032">
    <property type="entry name" value="CCP"/>
    <property type="match status" value="2"/>
</dbReference>
<keyword evidence="3" id="KW-0732">Signal</keyword>
<dbReference type="AlphaFoldDB" id="A0AAD8YTU3"/>
<dbReference type="InterPro" id="IPR035976">
    <property type="entry name" value="Sushi/SCR/CCP_sf"/>
</dbReference>
<evidence type="ECO:0000256" key="3">
    <source>
        <dbReference type="ARBA" id="ARBA00022729"/>
    </source>
</evidence>
<keyword evidence="2 5" id="KW-0768">Sushi</keyword>
<dbReference type="CDD" id="cd00033">
    <property type="entry name" value="CCP"/>
    <property type="match status" value="2"/>
</dbReference>